<dbReference type="AlphaFoldDB" id="A0ABD2ACP8"/>
<dbReference type="GO" id="GO:0046872">
    <property type="term" value="F:metal ion binding"/>
    <property type="evidence" value="ECO:0007669"/>
    <property type="project" value="UniProtKB-KW"/>
</dbReference>
<feature type="transmembrane region" description="Helical" evidence="7">
    <location>
        <begin position="633"/>
        <end position="657"/>
    </location>
</feature>
<feature type="transmembrane region" description="Helical" evidence="7">
    <location>
        <begin position="12"/>
        <end position="34"/>
    </location>
</feature>
<dbReference type="InterPro" id="IPR047115">
    <property type="entry name" value="ARSB"/>
</dbReference>
<evidence type="ECO:0000256" key="5">
    <source>
        <dbReference type="ARBA" id="ARBA00022837"/>
    </source>
</evidence>
<name>A0ABD2ACP8_VESSQ</name>
<comment type="similarity">
    <text evidence="2">Belongs to the sulfatase family.</text>
</comment>
<accession>A0ABD2ACP8</accession>
<feature type="domain" description="Sulfatase N-terminal" evidence="8">
    <location>
        <begin position="65"/>
        <end position="389"/>
    </location>
</feature>
<gene>
    <name evidence="9" type="ORF">V1478_012265</name>
</gene>
<dbReference type="PANTHER" id="PTHR10342">
    <property type="entry name" value="ARYLSULFATASE"/>
    <property type="match status" value="1"/>
</dbReference>
<keyword evidence="7" id="KW-0472">Membrane</keyword>
<dbReference type="Gene3D" id="3.40.720.10">
    <property type="entry name" value="Alkaline Phosphatase, subunit A"/>
    <property type="match status" value="1"/>
</dbReference>
<evidence type="ECO:0000256" key="2">
    <source>
        <dbReference type="ARBA" id="ARBA00008779"/>
    </source>
</evidence>
<evidence type="ECO:0000256" key="3">
    <source>
        <dbReference type="ARBA" id="ARBA00022723"/>
    </source>
</evidence>
<keyword evidence="4" id="KW-0378">Hydrolase</keyword>
<dbReference type="Gene3D" id="3.30.1120.10">
    <property type="match status" value="1"/>
</dbReference>
<dbReference type="CDD" id="cd16029">
    <property type="entry name" value="4-S"/>
    <property type="match status" value="1"/>
</dbReference>
<dbReference type="Pfam" id="PF00884">
    <property type="entry name" value="Sulfatase"/>
    <property type="match status" value="1"/>
</dbReference>
<evidence type="ECO:0000256" key="4">
    <source>
        <dbReference type="ARBA" id="ARBA00022801"/>
    </source>
</evidence>
<dbReference type="PROSITE" id="PS00523">
    <property type="entry name" value="SULFATASE_1"/>
    <property type="match status" value="1"/>
</dbReference>
<comment type="cofactor">
    <cofactor evidence="1">
        <name>Ca(2+)</name>
        <dbReference type="ChEBI" id="CHEBI:29108"/>
    </cofactor>
</comment>
<dbReference type="PANTHER" id="PTHR10342:SF264">
    <property type="entry name" value="MIP05773P-RELATED"/>
    <property type="match status" value="1"/>
</dbReference>
<keyword evidence="3" id="KW-0479">Metal-binding</keyword>
<sequence length="707" mass="80041">MEIINEMNEIWINYALLFAALCFLSILKSNYAILQKSILSTTISDGHSDLEKEENKFIHNARQKPNIIVIIADDMGWNDVSFHGSNQIPTPNIDALAYNGVILNSHYVSPLCTPSRATLLTGKYPTRLGLQHSVLLHAEPRGLPLNEKLLPQYLKEAGYVTHAVGKWHLGYYKKVYTPTYRGFDTFFGYYNGLQDYYTHISAELSELKLEGFDMRRNLSIAWDTLNKYSTDLFTEESVRLINSHDTKDPMFLYLAHLAPHSGNSNNLLQAPDEEIAKFGYIHDPERRTYAAMVSKLDQSVGEVVAALRNRGMLENSIILFISDNGAPTIQILSNHGSNYPLRGIKETPWEGAIRGVAAIWSPFIKKSKRVSNQLMSIADWLPTLLSAAGLDKSQLDKIDGLDFWETITENRTSPRTDILINIDDIGNYAAIRYGDFKYITGDTGSNDEWIGESGKPSEKFGFPPEYDPNQILQSKAGIAIAGVITAQEVIESRRRRSVGVEDYINKEFQRMMLTTDHLLDLRKKSEIKCNIREEDMIKCNALLAPCLFNIINDPCEMINLAESKPHIVALLERAILKHRFNIVKPINQKLDHLANPSLHNNTWISWGDIENLNKTIELMNHLQNKDFVKYPGVLVAAISILIGIFILGIITLFALACGKQCKIKNRRDIPKNKRNLITVKNVNEIERYSISNNEDQNNTTTNDLITK</sequence>
<dbReference type="Proteomes" id="UP001607302">
    <property type="component" value="Unassembled WGS sequence"/>
</dbReference>
<dbReference type="PROSITE" id="PS00149">
    <property type="entry name" value="SULFATASE_2"/>
    <property type="match status" value="1"/>
</dbReference>
<evidence type="ECO:0000256" key="7">
    <source>
        <dbReference type="SAM" id="Phobius"/>
    </source>
</evidence>
<organism evidence="9 10">
    <name type="scientific">Vespula squamosa</name>
    <name type="common">Southern yellow jacket</name>
    <name type="synonym">Wasp</name>
    <dbReference type="NCBI Taxonomy" id="30214"/>
    <lineage>
        <taxon>Eukaryota</taxon>
        <taxon>Metazoa</taxon>
        <taxon>Ecdysozoa</taxon>
        <taxon>Arthropoda</taxon>
        <taxon>Hexapoda</taxon>
        <taxon>Insecta</taxon>
        <taxon>Pterygota</taxon>
        <taxon>Neoptera</taxon>
        <taxon>Endopterygota</taxon>
        <taxon>Hymenoptera</taxon>
        <taxon>Apocrita</taxon>
        <taxon>Aculeata</taxon>
        <taxon>Vespoidea</taxon>
        <taxon>Vespidae</taxon>
        <taxon>Vespinae</taxon>
        <taxon>Vespula</taxon>
    </lineage>
</organism>
<dbReference type="SUPFAM" id="SSF53649">
    <property type="entry name" value="Alkaline phosphatase-like"/>
    <property type="match status" value="1"/>
</dbReference>
<keyword evidence="10" id="KW-1185">Reference proteome</keyword>
<evidence type="ECO:0000313" key="9">
    <source>
        <dbReference type="EMBL" id="KAL2718389.1"/>
    </source>
</evidence>
<evidence type="ECO:0000313" key="10">
    <source>
        <dbReference type="Proteomes" id="UP001607302"/>
    </source>
</evidence>
<comment type="caution">
    <text evidence="9">The sequence shown here is derived from an EMBL/GenBank/DDBJ whole genome shotgun (WGS) entry which is preliminary data.</text>
</comment>
<evidence type="ECO:0000259" key="8">
    <source>
        <dbReference type="Pfam" id="PF00884"/>
    </source>
</evidence>
<protein>
    <submittedName>
        <fullName evidence="9">Arylsulfatase B-like isoform X2</fullName>
    </submittedName>
</protein>
<dbReference type="EMBL" id="JAUDFV010000152">
    <property type="protein sequence ID" value="KAL2718389.1"/>
    <property type="molecule type" value="Genomic_DNA"/>
</dbReference>
<keyword evidence="6" id="KW-0325">Glycoprotein</keyword>
<dbReference type="GO" id="GO:0008484">
    <property type="term" value="F:sulfuric ester hydrolase activity"/>
    <property type="evidence" value="ECO:0007669"/>
    <property type="project" value="UniProtKB-ARBA"/>
</dbReference>
<dbReference type="InterPro" id="IPR000917">
    <property type="entry name" value="Sulfatase_N"/>
</dbReference>
<keyword evidence="5" id="KW-0106">Calcium</keyword>
<evidence type="ECO:0000256" key="6">
    <source>
        <dbReference type="ARBA" id="ARBA00023180"/>
    </source>
</evidence>
<keyword evidence="7" id="KW-1133">Transmembrane helix</keyword>
<keyword evidence="7" id="KW-0812">Transmembrane</keyword>
<proteinExistence type="inferred from homology"/>
<reference evidence="9 10" key="1">
    <citation type="journal article" date="2024" name="Ann. Entomol. Soc. Am.">
        <title>Genomic analyses of the southern and eastern yellowjacket wasps (Hymenoptera: Vespidae) reveal evolutionary signatures of social life.</title>
        <authorList>
            <person name="Catto M.A."/>
            <person name="Caine P.B."/>
            <person name="Orr S.E."/>
            <person name="Hunt B.G."/>
            <person name="Goodisman M.A.D."/>
        </authorList>
    </citation>
    <scope>NUCLEOTIDE SEQUENCE [LARGE SCALE GENOMIC DNA]</scope>
    <source>
        <strain evidence="9">233</strain>
        <tissue evidence="9">Head and thorax</tissue>
    </source>
</reference>
<dbReference type="InterPro" id="IPR017850">
    <property type="entry name" value="Alkaline_phosphatase_core_sf"/>
</dbReference>
<evidence type="ECO:0000256" key="1">
    <source>
        <dbReference type="ARBA" id="ARBA00001913"/>
    </source>
</evidence>
<dbReference type="InterPro" id="IPR024607">
    <property type="entry name" value="Sulfatase_CS"/>
</dbReference>